<dbReference type="SUPFAM" id="SSF53167">
    <property type="entry name" value="Purine and uridine phosphorylases"/>
    <property type="match status" value="1"/>
</dbReference>
<keyword evidence="1" id="KW-0853">WD repeat</keyword>
<evidence type="ECO:0000259" key="2">
    <source>
        <dbReference type="Pfam" id="PF01048"/>
    </source>
</evidence>
<keyword evidence="5" id="KW-1185">Reference proteome</keyword>
<name>A0ABQ5R453_9ACTN</name>
<feature type="domain" description="Nucleoside phosphorylase" evidence="2">
    <location>
        <begin position="3"/>
        <end position="240"/>
    </location>
</feature>
<dbReference type="CDD" id="cd09008">
    <property type="entry name" value="MTAN"/>
    <property type="match status" value="1"/>
</dbReference>
<protein>
    <recommendedName>
        <fullName evidence="6">Nucleoside phosphorylase domain-containing protein</fullName>
    </recommendedName>
</protein>
<sequence length="1431" mass="151777">MDVVVLTALGLEYDAVHPYLADPREHVDADGTRYAVGVLRGGACRVALAVMGPGNVAAAALTGRAIEEFRPHALFLVGIAGGLEADIGLGDVVVATHVYAYQGARAEPSGTRVRPKGWPLAHRLEQIARGVARTGDWTASLGEGGGGGARVHFKPLVSGDVVLDTRTGPIAETIFQNFSDAIAIDMESVGVAEAALRKDFYRAVTIRGVSDAAGGHKRHTDADGWQPRAAVHAAAFAVTMAERIVRPVPAPPPARRAETGPCPYPGLAAFGEQDADLFFGRGELADELADLVTRRRFVAVTGPSGSGKSSLLHAGLKPRLRPRGWAIAAFRPLAGVPAAKALAAALLPLLHPERGDAAPRPAAMAGVAGMIADGRLPELVGTVLAETGAARLLVCVDQFEELDEAAAEDLAGLLTRLATGALPVHVVLTLRTETLDLAADRLGLGELARTSVFLLTPMRPDQLRAAIEAPVGPTGVTFQQGLVDRIVAAGGASASLPLIQFALTRLWEEQDGPLLTHAAYDGFGGFEGALAGYAERVWAADLDAGERVAARRLLPQLTRPIGADGVVRRTARAGELDADLRPVARRLAATRLVVESVDAAGEPAYDLAHAALATHWQRLAGWLAEERDFRAWQEDLRESRQRAEPLRGQRLSDARRWLREHPQDITGEERRFIADSLYRRRRRTAAWRGAAALIAVLAVLTSALTVILAKRSGELADQVRRNAAHALVTDATEVAPNKPDTAALMTVAAYRTNPDPTVLAHLAGQYQRYRSTDRLLPSDVTYLRQVRVSTDGQVIAAVGTGGGVLWRLNEQSPKPVYLDSGLIGIALSPDGRRVAGIDGSRRVTVWGPDGAKAALGEFGNPLTGVPSLRFAPDGTRLLAAQPRVGLKAWDVEGRAVTLPAGAVDQVRDADRVQAWFGPSGDALVVAVDGALTIWDLNSGEDTRVTGAGTDGAAVSANGRTAYTCAGTTLTAWNLVTRKKTALPAPGGRCPDLSDYALDRSGSVIHGGGPTDHSGRFLVTGAPLEGRNQHLRIRASIMDTQERTMAYPVLPPNSGPVLAYEIATVGDTVRVVSAAGSAIAVLDLTAADFSPLNRGLEPDFAGGPLLGPGQPLAVTAAANPPTLSTWDTATGRRGKTVTAGKDETLVRFAARDRLLTRISPNVLAVRDVPSLGVVGRRLPLHTEPEVAGNGFFYGLCAADTPDPDIVAVFFAGYASRIDLRSGALVDRIRLWRDRTELPTFASVNSCPLRPRHDQIAFNHGRAVEVWSLAQKARVASFPLERPTEIADATFSADGHHLAVLGADGALDVWDVDQRRRVTDALTVLPAGLPYHQIAHFPTRDQIIVKIGGGLRIWDLASGSIMAEIDIDSLNVRPVLSAGGDALLIWMRSAGLMRMPLAPERWAEHLCRAIGRDLTDAERGTLPPGTPDTPACP</sequence>
<dbReference type="InterPro" id="IPR000845">
    <property type="entry name" value="Nucleoside_phosphorylase_d"/>
</dbReference>
<proteinExistence type="predicted"/>
<feature type="repeat" description="WD" evidence="1">
    <location>
        <begin position="1284"/>
        <end position="1318"/>
    </location>
</feature>
<reference evidence="4" key="1">
    <citation type="submission" date="2022-12" db="EMBL/GenBank/DDBJ databases">
        <title>New Phytohabitans aurantiacus sp. RD004123 nov., an actinomycete isolated from soil.</title>
        <authorList>
            <person name="Triningsih D.W."/>
            <person name="Harunari E."/>
            <person name="Igarashi Y."/>
        </authorList>
    </citation>
    <scope>NUCLEOTIDE SEQUENCE</scope>
    <source>
        <strain evidence="4">RD004123</strain>
    </source>
</reference>
<dbReference type="Gene3D" id="2.130.10.10">
    <property type="entry name" value="YVTN repeat-like/Quinoprotein amine dehydrogenase"/>
    <property type="match status" value="2"/>
</dbReference>
<dbReference type="InterPro" id="IPR049052">
    <property type="entry name" value="nSTAND1"/>
</dbReference>
<comment type="caution">
    <text evidence="4">The sequence shown here is derived from an EMBL/GenBank/DDBJ whole genome shotgun (WGS) entry which is preliminary data.</text>
</comment>
<dbReference type="PROSITE" id="PS50082">
    <property type="entry name" value="WD_REPEATS_2"/>
    <property type="match status" value="1"/>
</dbReference>
<dbReference type="SUPFAM" id="SSF52540">
    <property type="entry name" value="P-loop containing nucleoside triphosphate hydrolases"/>
    <property type="match status" value="1"/>
</dbReference>
<organism evidence="4 5">
    <name type="scientific">Phytohabitans aurantiacus</name>
    <dbReference type="NCBI Taxonomy" id="3016789"/>
    <lineage>
        <taxon>Bacteria</taxon>
        <taxon>Bacillati</taxon>
        <taxon>Actinomycetota</taxon>
        <taxon>Actinomycetes</taxon>
        <taxon>Micromonosporales</taxon>
        <taxon>Micromonosporaceae</taxon>
    </lineage>
</organism>
<dbReference type="EMBL" id="BSDI01000042">
    <property type="protein sequence ID" value="GLI01328.1"/>
    <property type="molecule type" value="Genomic_DNA"/>
</dbReference>
<evidence type="ECO:0000313" key="4">
    <source>
        <dbReference type="EMBL" id="GLI01328.1"/>
    </source>
</evidence>
<dbReference type="PANTHER" id="PTHR46832:SF1">
    <property type="entry name" value="5'-METHYLTHIOADENOSINE_S-ADENOSYLHOMOCYSTEINE NUCLEOSIDASE"/>
    <property type="match status" value="1"/>
</dbReference>
<dbReference type="Proteomes" id="UP001144280">
    <property type="component" value="Unassembled WGS sequence"/>
</dbReference>
<dbReference type="PANTHER" id="PTHR46832">
    <property type="entry name" value="5'-METHYLTHIOADENOSINE/S-ADENOSYLHOMOCYSTEINE NUCLEOSIDASE"/>
    <property type="match status" value="1"/>
</dbReference>
<dbReference type="InterPro" id="IPR015943">
    <property type="entry name" value="WD40/YVTN_repeat-like_dom_sf"/>
</dbReference>
<dbReference type="Gene3D" id="3.40.50.1580">
    <property type="entry name" value="Nucleoside phosphorylase domain"/>
    <property type="match status" value="1"/>
</dbReference>
<dbReference type="Pfam" id="PF01048">
    <property type="entry name" value="PNP_UDP_1"/>
    <property type="match status" value="1"/>
</dbReference>
<dbReference type="SUPFAM" id="SSF82171">
    <property type="entry name" value="DPP6 N-terminal domain-like"/>
    <property type="match status" value="1"/>
</dbReference>
<evidence type="ECO:0000256" key="1">
    <source>
        <dbReference type="PROSITE-ProRule" id="PRU00221"/>
    </source>
</evidence>
<dbReference type="InterPro" id="IPR001680">
    <property type="entry name" value="WD40_rpt"/>
</dbReference>
<accession>A0ABQ5R453</accession>
<evidence type="ECO:0000313" key="5">
    <source>
        <dbReference type="Proteomes" id="UP001144280"/>
    </source>
</evidence>
<dbReference type="InterPro" id="IPR011044">
    <property type="entry name" value="Quino_amine_DH_bsu"/>
</dbReference>
<gene>
    <name evidence="4" type="ORF">Pa4123_66040</name>
</gene>
<evidence type="ECO:0000259" key="3">
    <source>
        <dbReference type="Pfam" id="PF20703"/>
    </source>
</evidence>
<feature type="domain" description="Novel STAND NTPase 1" evidence="3">
    <location>
        <begin position="263"/>
        <end position="641"/>
    </location>
</feature>
<dbReference type="InterPro" id="IPR035994">
    <property type="entry name" value="Nucleoside_phosphorylase_sf"/>
</dbReference>
<evidence type="ECO:0008006" key="6">
    <source>
        <dbReference type="Google" id="ProtNLM"/>
    </source>
</evidence>
<dbReference type="SUPFAM" id="SSF50969">
    <property type="entry name" value="YVTN repeat-like/Quinoprotein amine dehydrogenase"/>
    <property type="match status" value="1"/>
</dbReference>
<dbReference type="Pfam" id="PF20703">
    <property type="entry name" value="nSTAND1"/>
    <property type="match status" value="1"/>
</dbReference>
<dbReference type="Gene3D" id="3.40.50.300">
    <property type="entry name" value="P-loop containing nucleotide triphosphate hydrolases"/>
    <property type="match status" value="1"/>
</dbReference>
<dbReference type="InterPro" id="IPR027417">
    <property type="entry name" value="P-loop_NTPase"/>
</dbReference>